<gene>
    <name evidence="1" type="ORF">Desfe_0542</name>
</gene>
<organism evidence="1 2">
    <name type="scientific">Desulfurococcus amylolyticus DSM 16532</name>
    <dbReference type="NCBI Taxonomy" id="768672"/>
    <lineage>
        <taxon>Archaea</taxon>
        <taxon>Thermoproteota</taxon>
        <taxon>Thermoprotei</taxon>
        <taxon>Desulfurococcales</taxon>
        <taxon>Desulfurococcaceae</taxon>
        <taxon>Desulfurococcus</taxon>
    </lineage>
</organism>
<accession>I3XR69</accession>
<keyword evidence="2" id="KW-1185">Reference proteome</keyword>
<protein>
    <submittedName>
        <fullName evidence="1">Uncharacterized protein</fullName>
    </submittedName>
</protein>
<dbReference type="AlphaFoldDB" id="I3XR69"/>
<evidence type="ECO:0000313" key="1">
    <source>
        <dbReference type="EMBL" id="AFL66443.1"/>
    </source>
</evidence>
<dbReference type="KEGG" id="dfd:Desfe_0542"/>
<dbReference type="eggNOG" id="arCOG07461">
    <property type="taxonomic scope" value="Archaea"/>
</dbReference>
<evidence type="ECO:0000313" key="2">
    <source>
        <dbReference type="Proteomes" id="UP000006175"/>
    </source>
</evidence>
<name>I3XR69_DESAM</name>
<sequence length="90" mass="9985">MPIKYRCKSCGFILFEFTRVGQDYYGVPTPEEVYRIYGGICPRCKSMLEVPLPSEIKSRIIIRGTIQFKHAIPGGMGGIPSEAASTKLNA</sequence>
<dbReference type="HOGENOM" id="CLU_177468_1_0_2"/>
<proteinExistence type="predicted"/>
<dbReference type="EMBL" id="CP003321">
    <property type="protein sequence ID" value="AFL66443.1"/>
    <property type="molecule type" value="Genomic_DNA"/>
</dbReference>
<dbReference type="RefSeq" id="WP_014767344.1">
    <property type="nucleotide sequence ID" value="NC_018001.1"/>
</dbReference>
<dbReference type="Proteomes" id="UP000006175">
    <property type="component" value="Chromosome"/>
</dbReference>
<reference evidence="1 2" key="1">
    <citation type="journal article" date="2012" name="J. Bacteriol.">
        <title>Complete Genome Sequence of Desulfurococcus fermentans, a Hyperthermophilic Cellulolytic Crenarchaeon Isolated from a Freshwater Hot Spring in Kamchatka, Russia.</title>
        <authorList>
            <person name="Susanti D."/>
            <person name="Johnson E.F."/>
            <person name="Rodriguez J.R."/>
            <person name="Anderson I."/>
            <person name="Perevalova A.A."/>
            <person name="Kyrpides N."/>
            <person name="Lucas S."/>
            <person name="Han J."/>
            <person name="Lapidus A."/>
            <person name="Cheng J.F."/>
            <person name="Goodwin L."/>
            <person name="Pitluck S."/>
            <person name="Mavrommatis K."/>
            <person name="Peters L."/>
            <person name="Land M.L."/>
            <person name="Hauser L."/>
            <person name="Gopalan V."/>
            <person name="Chan P.P."/>
            <person name="Lowe T.M."/>
            <person name="Atomi H."/>
            <person name="Bonch-Osmolovskaya E.A."/>
            <person name="Woyke T."/>
            <person name="Mukhopadhyay B."/>
        </authorList>
    </citation>
    <scope>NUCLEOTIDE SEQUENCE [LARGE SCALE GENOMIC DNA]</scope>
    <source>
        <strain evidence="1 2">DSM 16532</strain>
    </source>
</reference>
<dbReference type="GeneID" id="13062232"/>